<protein>
    <submittedName>
        <fullName evidence="2">Uncharacterized protein</fullName>
    </submittedName>
</protein>
<name>A0A8J4F5Q3_9CHLO</name>
<organism evidence="2 3">
    <name type="scientific">Volvox africanus</name>
    <dbReference type="NCBI Taxonomy" id="51714"/>
    <lineage>
        <taxon>Eukaryota</taxon>
        <taxon>Viridiplantae</taxon>
        <taxon>Chlorophyta</taxon>
        <taxon>core chlorophytes</taxon>
        <taxon>Chlorophyceae</taxon>
        <taxon>CS clade</taxon>
        <taxon>Chlamydomonadales</taxon>
        <taxon>Volvocaceae</taxon>
        <taxon>Volvox</taxon>
    </lineage>
</organism>
<dbReference type="Proteomes" id="UP000747399">
    <property type="component" value="Unassembled WGS sequence"/>
</dbReference>
<feature type="compositionally biased region" description="Low complexity" evidence="1">
    <location>
        <begin position="760"/>
        <end position="773"/>
    </location>
</feature>
<feature type="region of interest" description="Disordered" evidence="1">
    <location>
        <begin position="447"/>
        <end position="483"/>
    </location>
</feature>
<dbReference type="InterPro" id="IPR011989">
    <property type="entry name" value="ARM-like"/>
</dbReference>
<feature type="region of interest" description="Disordered" evidence="1">
    <location>
        <begin position="815"/>
        <end position="840"/>
    </location>
</feature>
<proteinExistence type="predicted"/>
<dbReference type="EMBL" id="BNCO01000028">
    <property type="protein sequence ID" value="GIL57529.1"/>
    <property type="molecule type" value="Genomic_DNA"/>
</dbReference>
<feature type="compositionally biased region" description="Low complexity" evidence="1">
    <location>
        <begin position="677"/>
        <end position="692"/>
    </location>
</feature>
<feature type="compositionally biased region" description="Polar residues" evidence="1">
    <location>
        <begin position="815"/>
        <end position="825"/>
    </location>
</feature>
<keyword evidence="3" id="KW-1185">Reference proteome</keyword>
<dbReference type="Gene3D" id="1.25.10.10">
    <property type="entry name" value="Leucine-rich Repeat Variant"/>
    <property type="match status" value="1"/>
</dbReference>
<feature type="compositionally biased region" description="Polar residues" evidence="1">
    <location>
        <begin position="1"/>
        <end position="21"/>
    </location>
</feature>
<feature type="region of interest" description="Disordered" evidence="1">
    <location>
        <begin position="517"/>
        <end position="624"/>
    </location>
</feature>
<dbReference type="InterPro" id="IPR016024">
    <property type="entry name" value="ARM-type_fold"/>
</dbReference>
<feature type="compositionally biased region" description="Polar residues" evidence="1">
    <location>
        <begin position="37"/>
        <end position="47"/>
    </location>
</feature>
<feature type="compositionally biased region" description="Low complexity" evidence="1">
    <location>
        <begin position="558"/>
        <end position="601"/>
    </location>
</feature>
<feature type="compositionally biased region" description="Low complexity" evidence="1">
    <location>
        <begin position="24"/>
        <end position="36"/>
    </location>
</feature>
<feature type="region of interest" description="Disordered" evidence="1">
    <location>
        <begin position="674"/>
        <end position="695"/>
    </location>
</feature>
<accession>A0A8J4F5Q3</accession>
<gene>
    <name evidence="2" type="ORF">Vafri_12745</name>
</gene>
<reference evidence="2" key="1">
    <citation type="journal article" date="2021" name="Proc. Natl. Acad. Sci. U.S.A.">
        <title>Three genomes in the algal genus Volvox reveal the fate of a haploid sex-determining region after a transition to homothallism.</title>
        <authorList>
            <person name="Yamamoto K."/>
            <person name="Hamaji T."/>
            <person name="Kawai-Toyooka H."/>
            <person name="Matsuzaki R."/>
            <person name="Takahashi F."/>
            <person name="Nishimura Y."/>
            <person name="Kawachi M."/>
            <person name="Noguchi H."/>
            <person name="Minakuchi Y."/>
            <person name="Umen J.G."/>
            <person name="Toyoda A."/>
            <person name="Nozaki H."/>
        </authorList>
    </citation>
    <scope>NUCLEOTIDE SEQUENCE</scope>
    <source>
        <strain evidence="2">NIES-3780</strain>
    </source>
</reference>
<dbReference type="SUPFAM" id="SSF48371">
    <property type="entry name" value="ARM repeat"/>
    <property type="match status" value="1"/>
</dbReference>
<feature type="region of interest" description="Disordered" evidence="1">
    <location>
        <begin position="89"/>
        <end position="120"/>
    </location>
</feature>
<evidence type="ECO:0000313" key="2">
    <source>
        <dbReference type="EMBL" id="GIL57529.1"/>
    </source>
</evidence>
<feature type="region of interest" description="Disordered" evidence="1">
    <location>
        <begin position="1"/>
        <end position="76"/>
    </location>
</feature>
<comment type="caution">
    <text evidence="2">The sequence shown here is derived from an EMBL/GenBank/DDBJ whole genome shotgun (WGS) entry which is preliminary data.</text>
</comment>
<sequence>MPSASTDGASSSMEPSNSQPGAATRNRTFNSSNNNNGSFKMTASPSAPNAKPARATSPLRAPAGPSPAADQALGGAKAAMSFVRRIGLVRRPPPNSPLQQSGADGDGGTTPGSDTAGATYHSSQPIVTETEVVEPLVPGSTLGVVVQEDTLDALVTPPVLEHNAVGNYVAMAENWIMTDLMLRQHEELVARGLLMIRNVVRSEPRFAVQNSGNWLPLVRDSLGSKHGLVRAAAASALAAFAASTPHREALHKDQQVVPRLMQMLTNGLAAGGDNNDTQYACLALSNMALNSSYRQPLLRYGAIPRAADVLRAAIRYVHAINQDARGGAAAGGGGGGAFLQNGKSFKGVAGGGGVGGNGGGGRQKSSSLLKSAAYVAALLTAWAVEPQGREQLQQYDVPSLASELYETCVTALGDEFPLSRRLALLADTSSAAALLEEIAGVPEEPAVMSWESGGPEEHNGESGNGPISGQPLPPAAHGNPHSNALRGVSFMEAASRGTGHTMGRTSMAMNSLHRVIDADSPSDTSTGGLGSQKNPITRSVSKKQLAAAVANAQTMNGSVPSSPITGGTPPATTTTITATTTTTTTVTSASSAPLSPTLLSPRDGTSGGGVTTPRGSRLFHSRPSQAGFASFPSAAPLGTLLQTSSAGQLGSPFAHRQSGFSDASFHVQAGATSGLTSPVASQQQPQLSSPLAGSGSMSGVHFSASVFVDASAAAAAARGSHGDDDGQRRNGQQSLLTQIISQSPTSKALKLPAVASGRVSESAGRSSGPPSARSSEHHPTGARLDLPFHLVRPIPTISASSGKVSRISAAYGQVANSRQPSNSGSAHPLHSYSRSYASEM</sequence>
<dbReference type="AlphaFoldDB" id="A0A8J4F5Q3"/>
<feature type="compositionally biased region" description="Polar residues" evidence="1">
    <location>
        <begin position="521"/>
        <end position="539"/>
    </location>
</feature>
<feature type="region of interest" description="Disordered" evidence="1">
    <location>
        <begin position="747"/>
        <end position="787"/>
    </location>
</feature>
<evidence type="ECO:0000256" key="1">
    <source>
        <dbReference type="SAM" id="MobiDB-lite"/>
    </source>
</evidence>
<evidence type="ECO:0000313" key="3">
    <source>
        <dbReference type="Proteomes" id="UP000747399"/>
    </source>
</evidence>